<dbReference type="RefSeq" id="WP_212532814.1">
    <property type="nucleotide sequence ID" value="NZ_JAGSOG010000282.1"/>
</dbReference>
<dbReference type="Proteomes" id="UP000675781">
    <property type="component" value="Unassembled WGS sequence"/>
</dbReference>
<evidence type="ECO:0000313" key="2">
    <source>
        <dbReference type="EMBL" id="MBR7838356.1"/>
    </source>
</evidence>
<keyword evidence="3" id="KW-1185">Reference proteome</keyword>
<evidence type="ECO:0000313" key="3">
    <source>
        <dbReference type="Proteomes" id="UP000675781"/>
    </source>
</evidence>
<reference evidence="2" key="1">
    <citation type="submission" date="2021-04" db="EMBL/GenBank/DDBJ databases">
        <title>Genome based classification of Actinospica acidithermotolerans sp. nov., an actinobacterium isolated from an Indonesian hot spring.</title>
        <authorList>
            <person name="Kusuma A.B."/>
            <person name="Putra K.E."/>
            <person name="Nafisah S."/>
            <person name="Loh J."/>
            <person name="Nouioui I."/>
            <person name="Goodfellow M."/>
        </authorList>
    </citation>
    <scope>NUCLEOTIDE SEQUENCE</scope>
    <source>
        <strain evidence="2">CSCA 57</strain>
    </source>
</reference>
<feature type="transmembrane region" description="Helical" evidence="1">
    <location>
        <begin position="72"/>
        <end position="93"/>
    </location>
</feature>
<dbReference type="AlphaFoldDB" id="A0A941EWQ2"/>
<accession>A0A941EWQ2</accession>
<name>A0A941EWQ2_9ACTN</name>
<protein>
    <submittedName>
        <fullName evidence="2">Uncharacterized protein</fullName>
    </submittedName>
</protein>
<keyword evidence="1" id="KW-0472">Membrane</keyword>
<keyword evidence="1" id="KW-1133">Transmembrane helix</keyword>
<gene>
    <name evidence="2" type="ORF">KDL01_34115</name>
</gene>
<sequence length="96" mass="10370">MAMEWKKHQGAAAIILLAAAIIAGIIVLHIIFVVIGANGHNSIVSTIGQWSSHLAAWFKDLFNTNSARWNVVLNYGLAALAYLFVGRLAASLVERV</sequence>
<feature type="transmembrane region" description="Helical" evidence="1">
    <location>
        <begin position="12"/>
        <end position="35"/>
    </location>
</feature>
<proteinExistence type="predicted"/>
<dbReference type="EMBL" id="JAGSOG010000282">
    <property type="protein sequence ID" value="MBR7838356.1"/>
    <property type="molecule type" value="Genomic_DNA"/>
</dbReference>
<evidence type="ECO:0000256" key="1">
    <source>
        <dbReference type="SAM" id="Phobius"/>
    </source>
</evidence>
<organism evidence="2 3">
    <name type="scientific">Actinospica durhamensis</name>
    <dbReference type="NCBI Taxonomy" id="1508375"/>
    <lineage>
        <taxon>Bacteria</taxon>
        <taxon>Bacillati</taxon>
        <taxon>Actinomycetota</taxon>
        <taxon>Actinomycetes</taxon>
        <taxon>Catenulisporales</taxon>
        <taxon>Actinospicaceae</taxon>
        <taxon>Actinospica</taxon>
    </lineage>
</organism>
<keyword evidence="1" id="KW-0812">Transmembrane</keyword>
<comment type="caution">
    <text evidence="2">The sequence shown here is derived from an EMBL/GenBank/DDBJ whole genome shotgun (WGS) entry which is preliminary data.</text>
</comment>